<protein>
    <submittedName>
        <fullName evidence="1">Uncharacterized protein</fullName>
    </submittedName>
</protein>
<dbReference type="Proteomes" id="UP000234237">
    <property type="component" value="Chromosome"/>
</dbReference>
<evidence type="ECO:0000313" key="2">
    <source>
        <dbReference type="Proteomes" id="UP000234237"/>
    </source>
</evidence>
<gene>
    <name evidence="1" type="ORF">A21D_03550</name>
</gene>
<proteinExistence type="predicted"/>
<accession>A0A2K9J4D5</accession>
<evidence type="ECO:0000313" key="1">
    <source>
        <dbReference type="EMBL" id="AUJ26584.1"/>
    </source>
</evidence>
<dbReference type="RefSeq" id="WP_101933978.1">
    <property type="nucleotide sequence ID" value="NZ_CP018622.1"/>
</dbReference>
<dbReference type="EMBL" id="CP018622">
    <property type="protein sequence ID" value="AUJ26584.1"/>
    <property type="molecule type" value="Genomic_DNA"/>
</dbReference>
<name>A0A2K9J4D5_9BACI</name>
<dbReference type="AlphaFoldDB" id="A0A2K9J4D5"/>
<reference evidence="2" key="1">
    <citation type="submission" date="2016-11" db="EMBL/GenBank/DDBJ databases">
        <title>Complete genome sequence of Virgibacillus pantothenticus 21D, a halophilic bacterium isolated from the deep hypersaline anoxic basin Discovery in the Mediterranean Sea.</title>
        <authorList>
            <person name="Zeaiter Z."/>
            <person name="Booth J.M."/>
            <person name="Prosdocimi E.M."/>
            <person name="Mapelli F."/>
            <person name="Fusi M."/>
            <person name="Daffonchio D."/>
            <person name="Borin S."/>
            <person name="Crotti E."/>
        </authorList>
    </citation>
    <scope>NUCLEOTIDE SEQUENCE [LARGE SCALE GENOMIC DNA]</scope>
    <source>
        <strain evidence="2">21D</strain>
    </source>
</reference>
<organism evidence="1 2">
    <name type="scientific">Virgibacillus dokdonensis</name>
    <dbReference type="NCBI Taxonomy" id="302167"/>
    <lineage>
        <taxon>Bacteria</taxon>
        <taxon>Bacillati</taxon>
        <taxon>Bacillota</taxon>
        <taxon>Bacilli</taxon>
        <taxon>Bacillales</taxon>
        <taxon>Bacillaceae</taxon>
        <taxon>Virgibacillus</taxon>
    </lineage>
</organism>
<dbReference type="KEGG" id="vpn:A21D_03550"/>
<sequence>MVEPNYDRYNQPEAFDDLTSKEQKHLTDWIKNNIAPIKSFNTRQTSYGLKHRFEDDGGFYIGNGAFKGAMLACGFKVKDKSAKNWVFNVSEKSIKIIRNRIQ</sequence>